<comment type="caution">
    <text evidence="3">The sequence shown here is derived from an EMBL/GenBank/DDBJ whole genome shotgun (WGS) entry which is preliminary data.</text>
</comment>
<name>A0A6I1EPB6_9BURK</name>
<dbReference type="SUPFAM" id="SSF51182">
    <property type="entry name" value="RmlC-like cupins"/>
    <property type="match status" value="1"/>
</dbReference>
<protein>
    <submittedName>
        <fullName evidence="3">Cupin domain-containing protein</fullName>
    </submittedName>
</protein>
<dbReference type="CDD" id="cd02233">
    <property type="entry name" value="cupin_HNL-like"/>
    <property type="match status" value="1"/>
</dbReference>
<sequence length="168" mass="18087">MHKWIQMAAAVGVAGIMGAVGSAAAAELSHTIVHPGNLPSNVGAHTTFTGQVRHDSISRADADSPYSVSIVTFELGARTFWHTHPAGQRLFILTGEGLIGTPDGRIERVHPGDIVWCPPGLKHWHGATPKTAMSHMAFTNMKDGRNVTWMEEVSADDYHFPEAGEQAK</sequence>
<evidence type="ECO:0000313" key="4">
    <source>
        <dbReference type="Proteomes" id="UP000430564"/>
    </source>
</evidence>
<dbReference type="InterPro" id="IPR047263">
    <property type="entry name" value="HNL-like_cupin"/>
</dbReference>
<dbReference type="Gene3D" id="2.60.120.10">
    <property type="entry name" value="Jelly Rolls"/>
    <property type="match status" value="1"/>
</dbReference>
<evidence type="ECO:0000256" key="1">
    <source>
        <dbReference type="SAM" id="SignalP"/>
    </source>
</evidence>
<keyword evidence="1" id="KW-0732">Signal</keyword>
<dbReference type="InterPro" id="IPR014710">
    <property type="entry name" value="RmlC-like_jellyroll"/>
</dbReference>
<organism evidence="3 4">
    <name type="scientific">Sutterella seckii</name>
    <dbReference type="NCBI Taxonomy" id="1944635"/>
    <lineage>
        <taxon>Bacteria</taxon>
        <taxon>Pseudomonadati</taxon>
        <taxon>Pseudomonadota</taxon>
        <taxon>Betaproteobacteria</taxon>
        <taxon>Burkholderiales</taxon>
        <taxon>Sutterellaceae</taxon>
        <taxon>Sutterella</taxon>
    </lineage>
</organism>
<accession>A0A6I1EPB6</accession>
<dbReference type="RefSeq" id="WP_152157670.1">
    <property type="nucleotide sequence ID" value="NZ_WEHX01000007.1"/>
</dbReference>
<dbReference type="InterPro" id="IPR011051">
    <property type="entry name" value="RmlC_Cupin_sf"/>
</dbReference>
<dbReference type="EMBL" id="WEHX01000007">
    <property type="protein sequence ID" value="KAB7662496.1"/>
    <property type="molecule type" value="Genomic_DNA"/>
</dbReference>
<reference evidence="3 4" key="1">
    <citation type="submission" date="2019-10" db="EMBL/GenBank/DDBJ databases">
        <title>Genome diversity of Sutterella seckii.</title>
        <authorList>
            <person name="Chaplin A.V."/>
            <person name="Sokolova S.R."/>
            <person name="Mosin K.A."/>
            <person name="Ivanova E.L."/>
            <person name="Kochetkova T.O."/>
            <person name="Goltsov A.Y."/>
            <person name="Trofimov D.Y."/>
            <person name="Efimov B.A."/>
        </authorList>
    </citation>
    <scope>NUCLEOTIDE SEQUENCE [LARGE SCALE GENOMIC DNA]</scope>
    <source>
        <strain evidence="3 4">ASD393</strain>
    </source>
</reference>
<evidence type="ECO:0000313" key="3">
    <source>
        <dbReference type="EMBL" id="KAB7662496.1"/>
    </source>
</evidence>
<dbReference type="PANTHER" id="PTHR43698">
    <property type="entry name" value="RIBD C-TERMINAL DOMAIN CONTAINING PROTEIN"/>
    <property type="match status" value="1"/>
</dbReference>
<evidence type="ECO:0000259" key="2">
    <source>
        <dbReference type="Pfam" id="PF07883"/>
    </source>
</evidence>
<dbReference type="InterPro" id="IPR013096">
    <property type="entry name" value="Cupin_2"/>
</dbReference>
<gene>
    <name evidence="3" type="ORF">GBM95_02705</name>
</gene>
<dbReference type="AlphaFoldDB" id="A0A6I1EPB6"/>
<feature type="signal peptide" evidence="1">
    <location>
        <begin position="1"/>
        <end position="25"/>
    </location>
</feature>
<feature type="chain" id="PRO_5026175039" evidence="1">
    <location>
        <begin position="26"/>
        <end position="168"/>
    </location>
</feature>
<dbReference type="PANTHER" id="PTHR43698:SF1">
    <property type="entry name" value="BLL4564 PROTEIN"/>
    <property type="match status" value="1"/>
</dbReference>
<dbReference type="Pfam" id="PF07883">
    <property type="entry name" value="Cupin_2"/>
    <property type="match status" value="1"/>
</dbReference>
<proteinExistence type="predicted"/>
<dbReference type="Proteomes" id="UP000430564">
    <property type="component" value="Unassembled WGS sequence"/>
</dbReference>
<dbReference type="OrthoDB" id="9802489at2"/>
<feature type="domain" description="Cupin type-2" evidence="2">
    <location>
        <begin position="70"/>
        <end position="131"/>
    </location>
</feature>